<accession>A0A2N5C3L7</accession>
<protein>
    <submittedName>
        <fullName evidence="2">Acetyl-CoA carboxylase biotin carboxyl carrier protein subunit</fullName>
    </submittedName>
</protein>
<dbReference type="PROSITE" id="PS50968">
    <property type="entry name" value="BIOTINYL_LIPOYL"/>
    <property type="match status" value="1"/>
</dbReference>
<reference evidence="2 3" key="1">
    <citation type="submission" date="2017-12" db="EMBL/GenBank/DDBJ databases">
        <title>Genome sequence of the active heterotrophic nitrifier-denitrifier, Cupriavidus pauculus UM1.</title>
        <authorList>
            <person name="Putonti C."/>
            <person name="Castignetti D."/>
        </authorList>
    </citation>
    <scope>NUCLEOTIDE SEQUENCE [LARGE SCALE GENOMIC DNA]</scope>
    <source>
        <strain evidence="2 3">UM1</strain>
    </source>
</reference>
<dbReference type="CDD" id="cd06850">
    <property type="entry name" value="biotinyl_domain"/>
    <property type="match status" value="1"/>
</dbReference>
<evidence type="ECO:0000259" key="1">
    <source>
        <dbReference type="PROSITE" id="PS50968"/>
    </source>
</evidence>
<dbReference type="RefSeq" id="WP_101685067.1">
    <property type="nucleotide sequence ID" value="NZ_PJRP01000022.1"/>
</dbReference>
<name>A0A2N5C3L7_9BURK</name>
<comment type="caution">
    <text evidence="2">The sequence shown here is derived from an EMBL/GenBank/DDBJ whole genome shotgun (WGS) entry which is preliminary data.</text>
</comment>
<dbReference type="EMBL" id="PJRP01000022">
    <property type="protein sequence ID" value="PLP96812.1"/>
    <property type="molecule type" value="Genomic_DNA"/>
</dbReference>
<dbReference type="OrthoDB" id="9760256at2"/>
<dbReference type="Proteomes" id="UP000234341">
    <property type="component" value="Unassembled WGS sequence"/>
</dbReference>
<organism evidence="2 3">
    <name type="scientific">Cupriavidus pauculus</name>
    <dbReference type="NCBI Taxonomy" id="82633"/>
    <lineage>
        <taxon>Bacteria</taxon>
        <taxon>Pseudomonadati</taxon>
        <taxon>Pseudomonadota</taxon>
        <taxon>Betaproteobacteria</taxon>
        <taxon>Burkholderiales</taxon>
        <taxon>Burkholderiaceae</taxon>
        <taxon>Cupriavidus</taxon>
    </lineage>
</organism>
<feature type="domain" description="Lipoyl-binding" evidence="1">
    <location>
        <begin position="1"/>
        <end position="76"/>
    </location>
</feature>
<dbReference type="AlphaFoldDB" id="A0A2N5C3L7"/>
<evidence type="ECO:0000313" key="2">
    <source>
        <dbReference type="EMBL" id="PLP96812.1"/>
    </source>
</evidence>
<dbReference type="Gene3D" id="2.40.50.100">
    <property type="match status" value="1"/>
</dbReference>
<dbReference type="SUPFAM" id="SSF51230">
    <property type="entry name" value="Single hybrid motif"/>
    <property type="match status" value="1"/>
</dbReference>
<sequence>MQEDSNAVPIVAETTGTLWKIVAQPNVELFGDDTILIIESMKMEIPIDAPEPGYVIEYFVNEGDPVEEGQIIGRFSPKT</sequence>
<gene>
    <name evidence="2" type="ORF">CYJ10_29915</name>
</gene>
<proteinExistence type="predicted"/>
<dbReference type="InterPro" id="IPR011053">
    <property type="entry name" value="Single_hybrid_motif"/>
</dbReference>
<evidence type="ECO:0000313" key="3">
    <source>
        <dbReference type="Proteomes" id="UP000234341"/>
    </source>
</evidence>
<dbReference type="Pfam" id="PF00364">
    <property type="entry name" value="Biotin_lipoyl"/>
    <property type="match status" value="1"/>
</dbReference>
<dbReference type="InterPro" id="IPR000089">
    <property type="entry name" value="Biotin_lipoyl"/>
</dbReference>